<comment type="caution">
    <text evidence="8">The sequence shown here is derived from an EMBL/GenBank/DDBJ whole genome shotgun (WGS) entry which is preliminary data.</text>
</comment>
<dbReference type="InterPro" id="IPR004853">
    <property type="entry name" value="Sugar_P_trans_dom"/>
</dbReference>
<dbReference type="PANTHER" id="PTHR11132">
    <property type="entry name" value="SOLUTE CARRIER FAMILY 35"/>
    <property type="match status" value="1"/>
</dbReference>
<dbReference type="OrthoDB" id="6418713at2759"/>
<gene>
    <name evidence="8" type="ORF">Ctob_004662</name>
</gene>
<accession>A0A0M0JCL2</accession>
<keyword evidence="9" id="KW-1185">Reference proteome</keyword>
<dbReference type="EMBL" id="JWZX01003127">
    <property type="protein sequence ID" value="KOO24092.1"/>
    <property type="molecule type" value="Genomic_DNA"/>
</dbReference>
<feature type="transmembrane region" description="Helical" evidence="6">
    <location>
        <begin position="198"/>
        <end position="217"/>
    </location>
</feature>
<name>A0A0M0JCL2_9EUKA</name>
<dbReference type="Proteomes" id="UP000037460">
    <property type="component" value="Unassembled WGS sequence"/>
</dbReference>
<feature type="transmembrane region" description="Helical" evidence="6">
    <location>
        <begin position="76"/>
        <end position="97"/>
    </location>
</feature>
<dbReference type="Pfam" id="PF03151">
    <property type="entry name" value="TPT"/>
    <property type="match status" value="1"/>
</dbReference>
<comment type="subcellular location">
    <subcellularLocation>
        <location evidence="1">Membrane</location>
        <topology evidence="1">Multi-pass membrane protein</topology>
    </subcellularLocation>
</comment>
<dbReference type="AlphaFoldDB" id="A0A0M0JCL2"/>
<organism evidence="8 9">
    <name type="scientific">Chrysochromulina tobinii</name>
    <dbReference type="NCBI Taxonomy" id="1460289"/>
    <lineage>
        <taxon>Eukaryota</taxon>
        <taxon>Haptista</taxon>
        <taxon>Haptophyta</taxon>
        <taxon>Prymnesiophyceae</taxon>
        <taxon>Prymnesiales</taxon>
        <taxon>Chrysochromulinaceae</taxon>
        <taxon>Chrysochromulina</taxon>
    </lineage>
</organism>
<proteinExistence type="predicted"/>
<sequence>MCGLRFGPPRPQLPLQRSPQLMHLQGLARTLKLQGGHVGGALESMKVPLAFIGWYVLSIVYSLLNKEVLNVWQFPVVFSAVQLLVGALWIGALWMPLPTFGLKARRFAPVREPPRLTRAELSQVSIVALWLALGHVLSTVSPAYGTVAFTNVVKTLEPLFTCFFSAIFLKQVFSVPVYLSLVPVIFGVALASANEVSFSMISLISGLLSNVCFALRAISAKRVMGKKVGDNLDAQNLYGVLTIVALVAIVPLALLAEGRTIVAGTLATVEKVGLQRFLRMLLYSGLSHYTYNECAFLALDSIHPVTHAVANTIKRVAVIVLSVLYFRNPLTLTGALGSAIAIVGVMLYSIAKATDKPPPTTLATAAKGRPSSRSEPKKRV</sequence>
<evidence type="ECO:0000256" key="5">
    <source>
        <dbReference type="SAM" id="MobiDB-lite"/>
    </source>
</evidence>
<protein>
    <recommendedName>
        <fullName evidence="7">Sugar phosphate transporter domain-containing protein</fullName>
    </recommendedName>
</protein>
<evidence type="ECO:0000256" key="2">
    <source>
        <dbReference type="ARBA" id="ARBA00022692"/>
    </source>
</evidence>
<feature type="region of interest" description="Disordered" evidence="5">
    <location>
        <begin position="357"/>
        <end position="380"/>
    </location>
</feature>
<feature type="domain" description="Sugar phosphate transporter" evidence="7">
    <location>
        <begin position="46"/>
        <end position="349"/>
    </location>
</feature>
<dbReference type="InterPro" id="IPR050186">
    <property type="entry name" value="TPT_transporter"/>
</dbReference>
<keyword evidence="4 6" id="KW-0472">Membrane</keyword>
<keyword evidence="2 6" id="KW-0812">Transmembrane</keyword>
<evidence type="ECO:0000256" key="6">
    <source>
        <dbReference type="SAM" id="Phobius"/>
    </source>
</evidence>
<feature type="transmembrane region" description="Helical" evidence="6">
    <location>
        <begin position="47"/>
        <end position="64"/>
    </location>
</feature>
<evidence type="ECO:0000313" key="9">
    <source>
        <dbReference type="Proteomes" id="UP000037460"/>
    </source>
</evidence>
<feature type="transmembrane region" description="Helical" evidence="6">
    <location>
        <begin position="237"/>
        <end position="256"/>
    </location>
</feature>
<dbReference type="SUPFAM" id="SSF103481">
    <property type="entry name" value="Multidrug resistance efflux transporter EmrE"/>
    <property type="match status" value="2"/>
</dbReference>
<dbReference type="InterPro" id="IPR037185">
    <property type="entry name" value="EmrE-like"/>
</dbReference>
<evidence type="ECO:0000256" key="1">
    <source>
        <dbReference type="ARBA" id="ARBA00004141"/>
    </source>
</evidence>
<evidence type="ECO:0000259" key="7">
    <source>
        <dbReference type="Pfam" id="PF03151"/>
    </source>
</evidence>
<evidence type="ECO:0000256" key="4">
    <source>
        <dbReference type="ARBA" id="ARBA00023136"/>
    </source>
</evidence>
<dbReference type="GO" id="GO:0016020">
    <property type="term" value="C:membrane"/>
    <property type="evidence" value="ECO:0007669"/>
    <property type="project" value="UniProtKB-SubCell"/>
</dbReference>
<evidence type="ECO:0000256" key="3">
    <source>
        <dbReference type="ARBA" id="ARBA00022989"/>
    </source>
</evidence>
<evidence type="ECO:0000313" key="8">
    <source>
        <dbReference type="EMBL" id="KOO24092.1"/>
    </source>
</evidence>
<reference evidence="9" key="1">
    <citation type="journal article" date="2015" name="PLoS Genet.">
        <title>Genome Sequence and Transcriptome Analyses of Chrysochromulina tobin: Metabolic Tools for Enhanced Algal Fitness in the Prominent Order Prymnesiales (Haptophyceae).</title>
        <authorList>
            <person name="Hovde B.T."/>
            <person name="Deodato C.R."/>
            <person name="Hunsperger H.M."/>
            <person name="Ryken S.A."/>
            <person name="Yost W."/>
            <person name="Jha R.K."/>
            <person name="Patterson J."/>
            <person name="Monnat R.J. Jr."/>
            <person name="Barlow S.B."/>
            <person name="Starkenburg S.R."/>
            <person name="Cattolico R.A."/>
        </authorList>
    </citation>
    <scope>NUCLEOTIDE SEQUENCE</scope>
    <source>
        <strain evidence="9">CCMP291</strain>
    </source>
</reference>
<feature type="transmembrane region" description="Helical" evidence="6">
    <location>
        <begin position="175"/>
        <end position="192"/>
    </location>
</feature>
<keyword evidence="3 6" id="KW-1133">Transmembrane helix</keyword>
<feature type="transmembrane region" description="Helical" evidence="6">
    <location>
        <begin position="330"/>
        <end position="351"/>
    </location>
</feature>